<evidence type="ECO:0000313" key="2">
    <source>
        <dbReference type="EMBL" id="OAG08467.1"/>
    </source>
</evidence>
<feature type="non-terminal residue" evidence="2">
    <location>
        <position position="427"/>
    </location>
</feature>
<keyword evidence="3" id="KW-1185">Reference proteome</keyword>
<dbReference type="GeneID" id="28757687"/>
<dbReference type="STRING" id="1460663.A0A177CNX6"/>
<dbReference type="InterPro" id="IPR010730">
    <property type="entry name" value="HET"/>
</dbReference>
<organism evidence="2 3">
    <name type="scientific">Paraphaeosphaeria sporulosa</name>
    <dbReference type="NCBI Taxonomy" id="1460663"/>
    <lineage>
        <taxon>Eukaryota</taxon>
        <taxon>Fungi</taxon>
        <taxon>Dikarya</taxon>
        <taxon>Ascomycota</taxon>
        <taxon>Pezizomycotina</taxon>
        <taxon>Dothideomycetes</taxon>
        <taxon>Pleosporomycetidae</taxon>
        <taxon>Pleosporales</taxon>
        <taxon>Massarineae</taxon>
        <taxon>Didymosphaeriaceae</taxon>
        <taxon>Paraphaeosphaeria</taxon>
    </lineage>
</organism>
<dbReference type="PANTHER" id="PTHR33112:SF1">
    <property type="entry name" value="HETEROKARYON INCOMPATIBILITY DOMAIN-CONTAINING PROTEIN"/>
    <property type="match status" value="1"/>
</dbReference>
<dbReference type="PANTHER" id="PTHR33112">
    <property type="entry name" value="DOMAIN PROTEIN, PUTATIVE-RELATED"/>
    <property type="match status" value="1"/>
</dbReference>
<reference evidence="2 3" key="1">
    <citation type="submission" date="2016-05" db="EMBL/GenBank/DDBJ databases">
        <title>Comparative analysis of secretome profiles of manganese(II)-oxidizing ascomycete fungi.</title>
        <authorList>
            <consortium name="DOE Joint Genome Institute"/>
            <person name="Zeiner C.A."/>
            <person name="Purvine S.O."/>
            <person name="Zink E.M."/>
            <person name="Wu S."/>
            <person name="Pasa-Tolic L."/>
            <person name="Chaput D.L."/>
            <person name="Haridas S."/>
            <person name="Grigoriev I.V."/>
            <person name="Santelli C.M."/>
            <person name="Hansel C.M."/>
        </authorList>
    </citation>
    <scope>NUCLEOTIDE SEQUENCE [LARGE SCALE GENOMIC DNA]</scope>
    <source>
        <strain evidence="2 3">AP3s5-JAC2a</strain>
    </source>
</reference>
<protein>
    <submittedName>
        <fullName evidence="2">HET-domain-containing protein</fullName>
    </submittedName>
</protein>
<dbReference type="InParanoid" id="A0A177CNX6"/>
<dbReference type="RefSeq" id="XP_018038832.1">
    <property type="nucleotide sequence ID" value="XM_018174201.1"/>
</dbReference>
<evidence type="ECO:0000259" key="1">
    <source>
        <dbReference type="Pfam" id="PF06985"/>
    </source>
</evidence>
<proteinExistence type="predicted"/>
<evidence type="ECO:0000313" key="3">
    <source>
        <dbReference type="Proteomes" id="UP000077069"/>
    </source>
</evidence>
<dbReference type="AlphaFoldDB" id="A0A177CNX6"/>
<accession>A0A177CNX6</accession>
<dbReference type="EMBL" id="KV441550">
    <property type="protein sequence ID" value="OAG08467.1"/>
    <property type="molecule type" value="Genomic_DNA"/>
</dbReference>
<dbReference type="Proteomes" id="UP000077069">
    <property type="component" value="Unassembled WGS sequence"/>
</dbReference>
<sequence>MVSIGKDSTESCLIYQAFYVAEESTNIKCRSEVRLTGLCERCQSDDLEGFLLGKYECPETPESELYYETGSLRSDCICCVQIASLVNKSTVGYTENGSPKRPNAYFIGRRGLKNRSLSIRIPGHSVHEWWTGEVHSSPIHPLPHRSSRSTEVVGIETIRYKRIKRWVKDCETYHRHTCWHSYPEWKVSTITVIDCNSKSLIDIRSDQRYIALSYIWGSNTHEALHYQRDLPDRLPRTIADAIQVALNLKIFYLWIDKYCIDQHDYEGKERLIRHMDRIYTDAFLTIVASAGDGPHHGLPGVSLTPRSPVDRTILGQCTLVNPYETRAHIEKSLWNARGWTYQEAMLSCRRLVFTQSQTYFQCQLVASLESVTLASRDLFIGKVFSNISKNSFEVYSCIEHFWHRQLSFDSDRLNAIQGIFTALEGVE</sequence>
<dbReference type="OrthoDB" id="5428863at2759"/>
<feature type="domain" description="Heterokaryon incompatibility" evidence="1">
    <location>
        <begin position="209"/>
        <end position="343"/>
    </location>
</feature>
<dbReference type="Pfam" id="PF06985">
    <property type="entry name" value="HET"/>
    <property type="match status" value="1"/>
</dbReference>
<name>A0A177CNX6_9PLEO</name>
<gene>
    <name evidence="2" type="ORF">CC84DRAFT_1087382</name>
</gene>